<sequence length="386" mass="44908">MNITFIMPWHISERGGGAEVQANYLALELANRGYTVNYICQTKNENKIDRIETVNHINIYWLKPSGRFPWLDQGKYYKPLHKIKPDIIIQRLTSNVNYIIGNYCKKNKARYCWVCTDNLSPFKNFHVKKFKERFNLKNTSLLKYVLFLINAKIMDSYRNNGMKHIDYGFSQNKFQKKTIKQNFDIETYTMITGHPKPQNNYSLGTCYAFQTVLWCANFGIHKRPELFVQLARHMQDTSIKFIMVGGHSDKAYMKDLLKDKPSNLYCTGHLPFERALTYFDFASIFINTSSPGGDGFPNTFVQAWLRKIPVISFGFNPDNIITKYKLGYNVESLDEGIEKLNLLMSNYKAYKEISDNAYKYGSKNHSIKIMTDNFLKTIKNESVALS</sequence>
<dbReference type="EMBL" id="JAUOEK010000056">
    <property type="protein sequence ID" value="MDO5968903.1"/>
    <property type="molecule type" value="Genomic_DNA"/>
</dbReference>
<dbReference type="PANTHER" id="PTHR12526:SF630">
    <property type="entry name" value="GLYCOSYLTRANSFERASE"/>
    <property type="match status" value="1"/>
</dbReference>
<dbReference type="SUPFAM" id="SSF53756">
    <property type="entry name" value="UDP-Glycosyltransferase/glycogen phosphorylase"/>
    <property type="match status" value="1"/>
</dbReference>
<keyword evidence="2" id="KW-0808">Transferase</keyword>
<dbReference type="GO" id="GO:0004519">
    <property type="term" value="F:endonuclease activity"/>
    <property type="evidence" value="ECO:0007669"/>
    <property type="project" value="UniProtKB-KW"/>
</dbReference>
<reference evidence="2" key="1">
    <citation type="submission" date="2023-07" db="EMBL/GenBank/DDBJ databases">
        <title>Two novel species in the genus Flavivirga.</title>
        <authorList>
            <person name="Kwon K."/>
        </authorList>
    </citation>
    <scope>NUCLEOTIDE SEQUENCE</scope>
    <source>
        <strain evidence="2">KCTC 52353</strain>
    </source>
</reference>
<protein>
    <submittedName>
        <fullName evidence="2">Glycosyltransferase</fullName>
        <ecNumber evidence="2">2.4.-.-</ecNumber>
    </submittedName>
</protein>
<evidence type="ECO:0000259" key="1">
    <source>
        <dbReference type="Pfam" id="PF00534"/>
    </source>
</evidence>
<dbReference type="Gene3D" id="3.40.50.2000">
    <property type="entry name" value="Glycogen Phosphorylase B"/>
    <property type="match status" value="2"/>
</dbReference>
<keyword evidence="2" id="KW-0378">Hydrolase</keyword>
<dbReference type="InterPro" id="IPR001296">
    <property type="entry name" value="Glyco_trans_1"/>
</dbReference>
<proteinExistence type="predicted"/>
<dbReference type="PANTHER" id="PTHR12526">
    <property type="entry name" value="GLYCOSYLTRANSFERASE"/>
    <property type="match status" value="1"/>
</dbReference>
<keyword evidence="3" id="KW-1185">Reference proteome</keyword>
<evidence type="ECO:0000313" key="2">
    <source>
        <dbReference type="EMBL" id="MDO5968903.1"/>
    </source>
</evidence>
<gene>
    <name evidence="2" type="ORF">Q4Q35_03710</name>
</gene>
<dbReference type="RefSeq" id="WP_303276587.1">
    <property type="nucleotide sequence ID" value="NZ_JAUOEK010000056.1"/>
</dbReference>
<comment type="caution">
    <text evidence="2">The sequence shown here is derived from an EMBL/GenBank/DDBJ whole genome shotgun (WGS) entry which is preliminary data.</text>
</comment>
<dbReference type="Pfam" id="PF00534">
    <property type="entry name" value="Glycos_transf_1"/>
    <property type="match status" value="1"/>
</dbReference>
<evidence type="ECO:0000313" key="3">
    <source>
        <dbReference type="Proteomes" id="UP001176883"/>
    </source>
</evidence>
<organism evidence="2 3">
    <name type="scientific">Flavivirga aquimarina</name>
    <dbReference type="NCBI Taxonomy" id="2027862"/>
    <lineage>
        <taxon>Bacteria</taxon>
        <taxon>Pseudomonadati</taxon>
        <taxon>Bacteroidota</taxon>
        <taxon>Flavobacteriia</taxon>
        <taxon>Flavobacteriales</taxon>
        <taxon>Flavobacteriaceae</taxon>
        <taxon>Flavivirga</taxon>
    </lineage>
</organism>
<keyword evidence="2" id="KW-0328">Glycosyltransferase</keyword>
<feature type="domain" description="Glycosyl transferase family 1" evidence="1">
    <location>
        <begin position="212"/>
        <end position="359"/>
    </location>
</feature>
<dbReference type="GO" id="GO:0016757">
    <property type="term" value="F:glycosyltransferase activity"/>
    <property type="evidence" value="ECO:0007669"/>
    <property type="project" value="UniProtKB-KW"/>
</dbReference>
<accession>A0ABT8W704</accession>
<dbReference type="Proteomes" id="UP001176883">
    <property type="component" value="Unassembled WGS sequence"/>
</dbReference>
<keyword evidence="2" id="KW-0540">Nuclease</keyword>
<name>A0ABT8W704_9FLAO</name>
<dbReference type="EC" id="2.4.-.-" evidence="2"/>
<keyword evidence="2" id="KW-0255">Endonuclease</keyword>